<dbReference type="OrthoDB" id="6038987at2759"/>
<gene>
    <name evidence="2" type="ORF">P879_01327</name>
</gene>
<comment type="caution">
    <text evidence="2">The sequence shown here is derived from an EMBL/GenBank/DDBJ whole genome shotgun (WGS) entry which is preliminary data.</text>
</comment>
<accession>A0A8T0DG98</accession>
<proteinExistence type="predicted"/>
<dbReference type="InterPro" id="IPR001763">
    <property type="entry name" value="Rhodanese-like_dom"/>
</dbReference>
<protein>
    <recommendedName>
        <fullName evidence="1">Rhodanese domain-containing protein</fullName>
    </recommendedName>
</protein>
<dbReference type="AlphaFoldDB" id="A0A8T0DG98"/>
<organism evidence="2 3">
    <name type="scientific">Paragonimus westermani</name>
    <dbReference type="NCBI Taxonomy" id="34504"/>
    <lineage>
        <taxon>Eukaryota</taxon>
        <taxon>Metazoa</taxon>
        <taxon>Spiralia</taxon>
        <taxon>Lophotrochozoa</taxon>
        <taxon>Platyhelminthes</taxon>
        <taxon>Trematoda</taxon>
        <taxon>Digenea</taxon>
        <taxon>Plagiorchiida</taxon>
        <taxon>Troglotremata</taxon>
        <taxon>Troglotrematidae</taxon>
        <taxon>Paragonimus</taxon>
    </lineage>
</organism>
<evidence type="ECO:0000313" key="2">
    <source>
        <dbReference type="EMBL" id="KAF8566690.1"/>
    </source>
</evidence>
<evidence type="ECO:0000259" key="1">
    <source>
        <dbReference type="PROSITE" id="PS50206"/>
    </source>
</evidence>
<feature type="domain" description="Rhodanese" evidence="1">
    <location>
        <begin position="55"/>
        <end position="72"/>
    </location>
</feature>
<dbReference type="Proteomes" id="UP000699462">
    <property type="component" value="Unassembled WGS sequence"/>
</dbReference>
<reference evidence="2 3" key="1">
    <citation type="submission" date="2019-07" db="EMBL/GenBank/DDBJ databases">
        <title>Annotation for the trematode Paragonimus westermani.</title>
        <authorList>
            <person name="Choi Y.-J."/>
        </authorList>
    </citation>
    <scope>NUCLEOTIDE SEQUENCE [LARGE SCALE GENOMIC DNA]</scope>
    <source>
        <strain evidence="2">180907_Pwestermani</strain>
    </source>
</reference>
<dbReference type="EMBL" id="JTDF01004763">
    <property type="protein sequence ID" value="KAF8566690.1"/>
    <property type="molecule type" value="Genomic_DNA"/>
</dbReference>
<evidence type="ECO:0000313" key="3">
    <source>
        <dbReference type="Proteomes" id="UP000699462"/>
    </source>
</evidence>
<sequence length="179" mass="20679">MSTWNIPTREPKLNNLYAFTRGIHLRYFPPLHEVPHQWQPTLNKVNPYHWSGAELLKGGWTKWSSAGHPDMLADSSTAVQPDWHTRSIQDIRNDDKKYCEHWSYDRWDKPTSTVPLGLNGIVPVELQQMRPTRCLDRTTVRPRALSHGPNSIHYGIGSGYAYEDPIRARKIPSNFLPLN</sequence>
<keyword evidence="3" id="KW-1185">Reference proteome</keyword>
<dbReference type="PROSITE" id="PS50206">
    <property type="entry name" value="RHODANESE_3"/>
    <property type="match status" value="1"/>
</dbReference>
<name>A0A8T0DG98_9TREM</name>